<dbReference type="OrthoDB" id="163257at2759"/>
<dbReference type="PANTHER" id="PTHR23148">
    <property type="entry name" value="SERINE/ARGININE REGULATED NUCLEAR MATRIX PROTEIN"/>
    <property type="match status" value="1"/>
</dbReference>
<dbReference type="EMBL" id="LUCM01002087">
    <property type="protein sequence ID" value="KAA0197907.1"/>
    <property type="molecule type" value="Genomic_DNA"/>
</dbReference>
<dbReference type="GO" id="GO:0048024">
    <property type="term" value="P:regulation of mRNA splicing, via spliceosome"/>
    <property type="evidence" value="ECO:0007669"/>
    <property type="project" value="TreeGrafter"/>
</dbReference>
<organism evidence="4 5">
    <name type="scientific">Fasciolopsis buskii</name>
    <dbReference type="NCBI Taxonomy" id="27845"/>
    <lineage>
        <taxon>Eukaryota</taxon>
        <taxon>Metazoa</taxon>
        <taxon>Spiralia</taxon>
        <taxon>Lophotrochozoa</taxon>
        <taxon>Platyhelminthes</taxon>
        <taxon>Trematoda</taxon>
        <taxon>Digenea</taxon>
        <taxon>Plagiorchiida</taxon>
        <taxon>Echinostomata</taxon>
        <taxon>Echinostomatoidea</taxon>
        <taxon>Fasciolidae</taxon>
        <taxon>Fasciolopsis</taxon>
    </lineage>
</organism>
<keyword evidence="1" id="KW-0507">mRNA processing</keyword>
<evidence type="ECO:0000313" key="4">
    <source>
        <dbReference type="EMBL" id="KAA0197907.1"/>
    </source>
</evidence>
<dbReference type="SMART" id="SM00311">
    <property type="entry name" value="PWI"/>
    <property type="match status" value="1"/>
</dbReference>
<dbReference type="SUPFAM" id="SSF101233">
    <property type="entry name" value="PWI domain"/>
    <property type="match status" value="2"/>
</dbReference>
<dbReference type="GO" id="GO:0003723">
    <property type="term" value="F:RNA binding"/>
    <property type="evidence" value="ECO:0007669"/>
    <property type="project" value="TreeGrafter"/>
</dbReference>
<dbReference type="GO" id="GO:0005681">
    <property type="term" value="C:spliceosomal complex"/>
    <property type="evidence" value="ECO:0007669"/>
    <property type="project" value="TreeGrafter"/>
</dbReference>
<name>A0A8E0S0G4_9TREM</name>
<dbReference type="AlphaFoldDB" id="A0A8E0S0G4"/>
<comment type="caution">
    <text evidence="4">The sequence shown here is derived from an EMBL/GenBank/DDBJ whole genome shotgun (WGS) entry which is preliminary data.</text>
</comment>
<dbReference type="Proteomes" id="UP000728185">
    <property type="component" value="Unassembled WGS sequence"/>
</dbReference>
<dbReference type="Gene3D" id="1.20.1390.10">
    <property type="entry name" value="PWI domain"/>
    <property type="match status" value="1"/>
</dbReference>
<accession>A0A8E0S0G4</accession>
<dbReference type="InterPro" id="IPR052225">
    <property type="entry name" value="Ser/Arg_repetitive_matrix"/>
</dbReference>
<feature type="compositionally biased region" description="Polar residues" evidence="2">
    <location>
        <begin position="245"/>
        <end position="256"/>
    </location>
</feature>
<sequence>MTDAGFFKGTSTEQDARFSDKKKKLMKTMKFGENLSQKVDMTRVNLDCIKPWIIKRVTELLNFEDEVVWDYVLNQLDERVRRVPLQAIVWILDLVRRTQCAAGTSYYSTGYLSPLLIRNAHFPHFISAFICLKHTFVLEFQYPDPKEIQINITGFLNSKNARIFLSELWDLLLSAMQDPEGVPAALIEAKKMEIASRQVDEKQVQMEIRRKQEELKARAAAAEATSVSSTVVEQSGSLSRVIPNGSKTESASNQPRMGQPNEGKGGSLTLLFFAVAMMDHDTSPRVRRSSRSLSRWVLNLPYWK</sequence>
<evidence type="ECO:0000259" key="3">
    <source>
        <dbReference type="PROSITE" id="PS51025"/>
    </source>
</evidence>
<evidence type="ECO:0000256" key="1">
    <source>
        <dbReference type="ARBA" id="ARBA00022664"/>
    </source>
</evidence>
<dbReference type="PANTHER" id="PTHR23148:SF0">
    <property type="entry name" value="SERINE_ARGININE REPETITIVE MATRIX PROTEIN 1"/>
    <property type="match status" value="1"/>
</dbReference>
<feature type="domain" description="PWI" evidence="3">
    <location>
        <begin position="28"/>
        <end position="189"/>
    </location>
</feature>
<protein>
    <submittedName>
        <fullName evidence="4">Serine/arginine repetitive matrix protein 1</fullName>
    </submittedName>
</protein>
<dbReference type="InterPro" id="IPR036483">
    <property type="entry name" value="PWI_dom_sf"/>
</dbReference>
<reference evidence="4" key="1">
    <citation type="submission" date="2019-05" db="EMBL/GenBank/DDBJ databases">
        <title>Annotation for the trematode Fasciolopsis buski.</title>
        <authorList>
            <person name="Choi Y.-J."/>
        </authorList>
    </citation>
    <scope>NUCLEOTIDE SEQUENCE</scope>
    <source>
        <strain evidence="4">HT</strain>
        <tissue evidence="4">Whole worm</tissue>
    </source>
</reference>
<dbReference type="InterPro" id="IPR002483">
    <property type="entry name" value="PWI_dom"/>
</dbReference>
<feature type="region of interest" description="Disordered" evidence="2">
    <location>
        <begin position="235"/>
        <end position="263"/>
    </location>
</feature>
<gene>
    <name evidence="4" type="ORF">FBUS_05630</name>
</gene>
<evidence type="ECO:0000313" key="5">
    <source>
        <dbReference type="Proteomes" id="UP000728185"/>
    </source>
</evidence>
<dbReference type="PROSITE" id="PS51025">
    <property type="entry name" value="PWI"/>
    <property type="match status" value="1"/>
</dbReference>
<keyword evidence="5" id="KW-1185">Reference proteome</keyword>
<dbReference type="Pfam" id="PF01480">
    <property type="entry name" value="PWI"/>
    <property type="match status" value="2"/>
</dbReference>
<evidence type="ECO:0000256" key="2">
    <source>
        <dbReference type="SAM" id="MobiDB-lite"/>
    </source>
</evidence>
<dbReference type="GO" id="GO:0006397">
    <property type="term" value="P:mRNA processing"/>
    <property type="evidence" value="ECO:0007669"/>
    <property type="project" value="UniProtKB-KW"/>
</dbReference>
<proteinExistence type="predicted"/>